<comment type="caution">
    <text evidence="1">The sequence shown here is derived from an EMBL/GenBank/DDBJ whole genome shotgun (WGS) entry which is preliminary data.</text>
</comment>
<keyword evidence="2" id="KW-1185">Reference proteome</keyword>
<protein>
    <recommendedName>
        <fullName evidence="3">Ubiquitin-like domain-containing protein</fullName>
    </recommendedName>
</protein>
<dbReference type="EMBL" id="LVJH01000048">
    <property type="protein sequence ID" value="OAB38450.1"/>
    <property type="molecule type" value="Genomic_DNA"/>
</dbReference>
<evidence type="ECO:0000313" key="1">
    <source>
        <dbReference type="EMBL" id="OAB38450.1"/>
    </source>
</evidence>
<dbReference type="Pfam" id="PF08817">
    <property type="entry name" value="YukD"/>
    <property type="match status" value="1"/>
</dbReference>
<dbReference type="Proteomes" id="UP000076967">
    <property type="component" value="Unassembled WGS sequence"/>
</dbReference>
<dbReference type="OrthoDB" id="2641981at2"/>
<dbReference type="RefSeq" id="WP_068536370.1">
    <property type="nucleotide sequence ID" value="NZ_LVJH01000048.1"/>
</dbReference>
<gene>
    <name evidence="1" type="ORF">PGLA_20375</name>
</gene>
<evidence type="ECO:0000313" key="2">
    <source>
        <dbReference type="Proteomes" id="UP000076967"/>
    </source>
</evidence>
<evidence type="ECO:0008006" key="3">
    <source>
        <dbReference type="Google" id="ProtNLM"/>
    </source>
</evidence>
<sequence length="93" mass="10613">MERSTITLVIDSSGKKTDLELPSQVPLEEMLELMMKGMNEWISLSFQLSDFRLLLSEGDESWRAIQPSMSLHELGVTDGCYLRLEKIQSFSTN</sequence>
<accession>A0A168HRC8</accession>
<reference evidence="1 2" key="1">
    <citation type="submission" date="2016-03" db="EMBL/GenBank/DDBJ databases">
        <title>Draft genome sequence of Paenibacillus glacialis DSM 22343.</title>
        <authorList>
            <person name="Shin S.-K."/>
            <person name="Yi H."/>
        </authorList>
    </citation>
    <scope>NUCLEOTIDE SEQUENCE [LARGE SCALE GENOMIC DNA]</scope>
    <source>
        <strain evidence="1 2">DSM 22343</strain>
    </source>
</reference>
<organism evidence="1 2">
    <name type="scientific">Paenibacillus glacialis</name>
    <dbReference type="NCBI Taxonomy" id="494026"/>
    <lineage>
        <taxon>Bacteria</taxon>
        <taxon>Bacillati</taxon>
        <taxon>Bacillota</taxon>
        <taxon>Bacilli</taxon>
        <taxon>Bacillales</taxon>
        <taxon>Paenibacillaceae</taxon>
        <taxon>Paenibacillus</taxon>
    </lineage>
</organism>
<proteinExistence type="predicted"/>
<name>A0A168HRC8_9BACL</name>
<dbReference type="InterPro" id="IPR024962">
    <property type="entry name" value="YukD-like"/>
</dbReference>
<dbReference type="STRING" id="494026.PGLA_20375"/>
<dbReference type="AlphaFoldDB" id="A0A168HRC8"/>